<evidence type="ECO:0000256" key="4">
    <source>
        <dbReference type="ARBA" id="ARBA00022490"/>
    </source>
</evidence>
<keyword evidence="8 11" id="KW-0648">Protein biosynthesis</keyword>
<dbReference type="InterPro" id="IPR014729">
    <property type="entry name" value="Rossmann-like_a/b/a_fold"/>
</dbReference>
<dbReference type="InterPro" id="IPR001412">
    <property type="entry name" value="aa-tRNA-synth_I_CS"/>
</dbReference>
<evidence type="ECO:0000256" key="11">
    <source>
        <dbReference type="HAMAP-Rule" id="MF_00123"/>
    </source>
</evidence>
<dbReference type="NCBIfam" id="TIGR00456">
    <property type="entry name" value="argS"/>
    <property type="match status" value="1"/>
</dbReference>
<keyword evidence="16" id="KW-1185">Reference proteome</keyword>
<dbReference type="InterPro" id="IPR036695">
    <property type="entry name" value="Arg-tRNA-synth_N_sf"/>
</dbReference>
<dbReference type="FunFam" id="3.40.50.620:FF:000062">
    <property type="entry name" value="Arginine--tRNA ligase"/>
    <property type="match status" value="1"/>
</dbReference>
<dbReference type="GO" id="GO:0004814">
    <property type="term" value="F:arginine-tRNA ligase activity"/>
    <property type="evidence" value="ECO:0007669"/>
    <property type="project" value="UniProtKB-UniRule"/>
</dbReference>
<organism evidence="15 16">
    <name type="scientific">Thermosipho atlanticus DSM 15807</name>
    <dbReference type="NCBI Taxonomy" id="1123380"/>
    <lineage>
        <taxon>Bacteria</taxon>
        <taxon>Thermotogati</taxon>
        <taxon>Thermotogota</taxon>
        <taxon>Thermotogae</taxon>
        <taxon>Thermotogales</taxon>
        <taxon>Fervidobacteriaceae</taxon>
        <taxon>Thermosipho</taxon>
    </lineage>
</organism>
<dbReference type="Proteomes" id="UP000242592">
    <property type="component" value="Unassembled WGS sequence"/>
</dbReference>
<reference evidence="16" key="1">
    <citation type="submission" date="2016-11" db="EMBL/GenBank/DDBJ databases">
        <authorList>
            <person name="Varghese N."/>
            <person name="Submissions S."/>
        </authorList>
    </citation>
    <scope>NUCLEOTIDE SEQUENCE [LARGE SCALE GENOMIC DNA]</scope>
    <source>
        <strain evidence="16">DSM 15807</strain>
    </source>
</reference>
<dbReference type="EC" id="6.1.1.19" evidence="11"/>
<evidence type="ECO:0000256" key="3">
    <source>
        <dbReference type="ARBA" id="ARBA00011245"/>
    </source>
</evidence>
<dbReference type="PANTHER" id="PTHR11956:SF5">
    <property type="entry name" value="ARGININE--TRNA LIGASE, CYTOPLASMIC"/>
    <property type="match status" value="1"/>
</dbReference>
<dbReference type="EMBL" id="FQXN01000001">
    <property type="protein sequence ID" value="SHH20225.1"/>
    <property type="molecule type" value="Genomic_DNA"/>
</dbReference>
<keyword evidence="7 11" id="KW-0067">ATP-binding</keyword>
<dbReference type="GO" id="GO:0006420">
    <property type="term" value="P:arginyl-tRNA aminoacylation"/>
    <property type="evidence" value="ECO:0007669"/>
    <property type="project" value="UniProtKB-UniRule"/>
</dbReference>
<evidence type="ECO:0000256" key="5">
    <source>
        <dbReference type="ARBA" id="ARBA00022598"/>
    </source>
</evidence>
<dbReference type="RefSeq" id="WP_073071333.1">
    <property type="nucleotide sequence ID" value="NZ_FQXN01000001.1"/>
</dbReference>
<keyword evidence="4 11" id="KW-0963">Cytoplasm</keyword>
<dbReference type="Gene3D" id="3.30.1360.70">
    <property type="entry name" value="Arginyl tRNA synthetase N-terminal domain"/>
    <property type="match status" value="1"/>
</dbReference>
<dbReference type="InterPro" id="IPR035684">
    <property type="entry name" value="ArgRS_core"/>
</dbReference>
<evidence type="ECO:0000256" key="7">
    <source>
        <dbReference type="ARBA" id="ARBA00022840"/>
    </source>
</evidence>
<dbReference type="Pfam" id="PF03485">
    <property type="entry name" value="Arg_tRNA_synt_N"/>
    <property type="match status" value="1"/>
</dbReference>
<dbReference type="PROSITE" id="PS00178">
    <property type="entry name" value="AA_TRNA_LIGASE_I"/>
    <property type="match status" value="1"/>
</dbReference>
<dbReference type="SUPFAM" id="SSF55190">
    <property type="entry name" value="Arginyl-tRNA synthetase (ArgRS), N-terminal 'additional' domain"/>
    <property type="match status" value="1"/>
</dbReference>
<dbReference type="STRING" id="1123380.SAMN02745199_0285"/>
<comment type="subunit">
    <text evidence="3 11">Monomer.</text>
</comment>
<dbReference type="FunFam" id="1.10.730.10:FF:000008">
    <property type="entry name" value="Arginine--tRNA ligase"/>
    <property type="match status" value="1"/>
</dbReference>
<dbReference type="InterPro" id="IPR009080">
    <property type="entry name" value="tRNAsynth_Ia_anticodon-bd"/>
</dbReference>
<evidence type="ECO:0000256" key="2">
    <source>
        <dbReference type="ARBA" id="ARBA00005594"/>
    </source>
</evidence>
<name>A0A1M5R1H1_9BACT</name>
<dbReference type="Gene3D" id="3.40.50.620">
    <property type="entry name" value="HUPs"/>
    <property type="match status" value="1"/>
</dbReference>
<accession>A0A1M5R1H1</accession>
<evidence type="ECO:0000313" key="15">
    <source>
        <dbReference type="EMBL" id="SHH20225.1"/>
    </source>
</evidence>
<dbReference type="Pfam" id="PF00750">
    <property type="entry name" value="tRNA-synt_1d"/>
    <property type="match status" value="1"/>
</dbReference>
<feature type="domain" description="DALR anticodon binding" evidence="13">
    <location>
        <begin position="424"/>
        <end position="543"/>
    </location>
</feature>
<keyword evidence="9 11" id="KW-0030">Aminoacyl-tRNA synthetase</keyword>
<keyword evidence="5 11" id="KW-0436">Ligase</keyword>
<dbReference type="PRINTS" id="PR01038">
    <property type="entry name" value="TRNASYNTHARG"/>
</dbReference>
<comment type="similarity">
    <text evidence="2 11 12">Belongs to the class-I aminoacyl-tRNA synthetase family.</text>
</comment>
<evidence type="ECO:0000313" key="16">
    <source>
        <dbReference type="Proteomes" id="UP000242592"/>
    </source>
</evidence>
<dbReference type="Pfam" id="PF05746">
    <property type="entry name" value="DALR_1"/>
    <property type="match status" value="1"/>
</dbReference>
<feature type="domain" description="Arginyl tRNA synthetase N-terminal" evidence="14">
    <location>
        <begin position="2"/>
        <end position="83"/>
    </location>
</feature>
<evidence type="ECO:0000256" key="8">
    <source>
        <dbReference type="ARBA" id="ARBA00022917"/>
    </source>
</evidence>
<dbReference type="InterPro" id="IPR001278">
    <property type="entry name" value="Arg-tRNA-ligase"/>
</dbReference>
<sequence>MLRNLIYERLRSIQSEMGFDYEFNIEIPDERFGDYSSNIALIGSKYFKKPPIEVANFFLEKLNDDPLFSEINVAGPGFINFRISKTFYIDILNDMLTKGEEYWKAKKNGKKVQFEYGSANPTGPFTVGHGRQLIIGDVLSNVFEFLGHDVTREMYLNDAGRQIKLLGKSLWVRYNELYGKHFEIPEDGYKGTYLIDIAKKLSVEIGDKYVGKWDEQIEKIFMKYAVDNILDSMYGTLSKLDNHFDSVVRESSIIEKGLVNEILTKFESKGLIYEKDGAIWFKVSALIDEEDKVLVRSDGTYTYFLTDIAYHYDKFLRKYDKVYDIFGSDHHGHIPRMKASMKALEIPDKFLDFIVHQFVTLKRKNKVIKMSTRFGQFVTLDELIDEVGKDATRYFFVMNDINTHLNFDLDLAKSNTVDNPVFYVQYAYARINNIFEKAKEKGIRFSVRENIEELVKDNEMTLIKLLDELSFTLEDITEKLSPHILTNYIYNLSEKFHSFYAKEKILDINNLSLTNARLNLLSAMKIVYEIVFKLLGISAPKYM</sequence>
<gene>
    <name evidence="11" type="primary">argS</name>
    <name evidence="15" type="ORF">SAMN02745199_0285</name>
</gene>
<proteinExistence type="inferred from homology"/>
<dbReference type="SMART" id="SM00836">
    <property type="entry name" value="DALR_1"/>
    <property type="match status" value="1"/>
</dbReference>
<feature type="short sequence motif" description="'HIGH' region" evidence="11">
    <location>
        <begin position="119"/>
        <end position="129"/>
    </location>
</feature>
<evidence type="ECO:0000259" key="14">
    <source>
        <dbReference type="SMART" id="SM01016"/>
    </source>
</evidence>
<dbReference type="AlphaFoldDB" id="A0A1M5R1H1"/>
<dbReference type="SUPFAM" id="SSF52374">
    <property type="entry name" value="Nucleotidylyl transferase"/>
    <property type="match status" value="1"/>
</dbReference>
<evidence type="ECO:0000256" key="9">
    <source>
        <dbReference type="ARBA" id="ARBA00023146"/>
    </source>
</evidence>
<dbReference type="OrthoDB" id="9805987at2"/>
<evidence type="ECO:0000256" key="6">
    <source>
        <dbReference type="ARBA" id="ARBA00022741"/>
    </source>
</evidence>
<dbReference type="SMART" id="SM01016">
    <property type="entry name" value="Arg_tRNA_synt_N"/>
    <property type="match status" value="1"/>
</dbReference>
<dbReference type="PANTHER" id="PTHR11956">
    <property type="entry name" value="ARGINYL-TRNA SYNTHETASE"/>
    <property type="match status" value="1"/>
</dbReference>
<evidence type="ECO:0000256" key="1">
    <source>
        <dbReference type="ARBA" id="ARBA00004496"/>
    </source>
</evidence>
<comment type="catalytic activity">
    <reaction evidence="10 11">
        <text>tRNA(Arg) + L-arginine + ATP = L-arginyl-tRNA(Arg) + AMP + diphosphate</text>
        <dbReference type="Rhea" id="RHEA:20301"/>
        <dbReference type="Rhea" id="RHEA-COMP:9658"/>
        <dbReference type="Rhea" id="RHEA-COMP:9673"/>
        <dbReference type="ChEBI" id="CHEBI:30616"/>
        <dbReference type="ChEBI" id="CHEBI:32682"/>
        <dbReference type="ChEBI" id="CHEBI:33019"/>
        <dbReference type="ChEBI" id="CHEBI:78442"/>
        <dbReference type="ChEBI" id="CHEBI:78513"/>
        <dbReference type="ChEBI" id="CHEBI:456215"/>
        <dbReference type="EC" id="6.1.1.19"/>
    </reaction>
</comment>
<dbReference type="InterPro" id="IPR008909">
    <property type="entry name" value="DALR_anticod-bd"/>
</dbReference>
<dbReference type="InterPro" id="IPR005148">
    <property type="entry name" value="Arg-tRNA-synth_N"/>
</dbReference>
<protein>
    <recommendedName>
        <fullName evidence="11">Arginine--tRNA ligase</fullName>
        <ecNumber evidence="11">6.1.1.19</ecNumber>
    </recommendedName>
    <alternativeName>
        <fullName evidence="11">Arginyl-tRNA synthetase</fullName>
        <shortName evidence="11">ArgRS</shortName>
    </alternativeName>
</protein>
<dbReference type="Gene3D" id="1.10.730.10">
    <property type="entry name" value="Isoleucyl-tRNA Synthetase, Domain 1"/>
    <property type="match status" value="1"/>
</dbReference>
<evidence type="ECO:0000256" key="10">
    <source>
        <dbReference type="ARBA" id="ARBA00049339"/>
    </source>
</evidence>
<dbReference type="SUPFAM" id="SSF47323">
    <property type="entry name" value="Anticodon-binding domain of a subclass of class I aminoacyl-tRNA synthetases"/>
    <property type="match status" value="1"/>
</dbReference>
<dbReference type="GO" id="GO:0005737">
    <property type="term" value="C:cytoplasm"/>
    <property type="evidence" value="ECO:0007669"/>
    <property type="project" value="UniProtKB-SubCell"/>
</dbReference>
<comment type="subcellular location">
    <subcellularLocation>
        <location evidence="1 11">Cytoplasm</location>
    </subcellularLocation>
</comment>
<keyword evidence="6 11" id="KW-0547">Nucleotide-binding</keyword>
<evidence type="ECO:0000256" key="12">
    <source>
        <dbReference type="RuleBase" id="RU363038"/>
    </source>
</evidence>
<dbReference type="GO" id="GO:0005524">
    <property type="term" value="F:ATP binding"/>
    <property type="evidence" value="ECO:0007669"/>
    <property type="project" value="UniProtKB-UniRule"/>
</dbReference>
<evidence type="ECO:0000259" key="13">
    <source>
        <dbReference type="SMART" id="SM00836"/>
    </source>
</evidence>
<dbReference type="HAMAP" id="MF_00123">
    <property type="entry name" value="Arg_tRNA_synth"/>
    <property type="match status" value="1"/>
</dbReference>
<dbReference type="CDD" id="cd00671">
    <property type="entry name" value="ArgRS_core"/>
    <property type="match status" value="1"/>
</dbReference>